<feature type="region of interest" description="Disordered" evidence="2">
    <location>
        <begin position="393"/>
        <end position="446"/>
    </location>
</feature>
<evidence type="ECO:0000259" key="3">
    <source>
        <dbReference type="SMART" id="SM00799"/>
    </source>
</evidence>
<keyword evidence="1" id="KW-0175">Coiled coil</keyword>
<dbReference type="Gene3D" id="3.40.50.11500">
    <property type="match status" value="1"/>
</dbReference>
<dbReference type="InterPro" id="IPR051696">
    <property type="entry name" value="DENN_Domain_GEFs"/>
</dbReference>
<feature type="domain" description="cDENN" evidence="3">
    <location>
        <begin position="464"/>
        <end position="664"/>
    </location>
</feature>
<feature type="compositionally biased region" description="Polar residues" evidence="2">
    <location>
        <begin position="25"/>
        <end position="45"/>
    </location>
</feature>
<feature type="coiled-coil region" evidence="1">
    <location>
        <begin position="803"/>
        <end position="921"/>
    </location>
</feature>
<reference evidence="4" key="2">
    <citation type="journal article" date="2020" name="Nat. Commun.">
        <title>Large-scale genome sequencing of mycorrhizal fungi provides insights into the early evolution of symbiotic traits.</title>
        <authorList>
            <person name="Miyauchi S."/>
            <person name="Kiss E."/>
            <person name="Kuo A."/>
            <person name="Drula E."/>
            <person name="Kohler A."/>
            <person name="Sanchez-Garcia M."/>
            <person name="Morin E."/>
            <person name="Andreopoulos B."/>
            <person name="Barry K.W."/>
            <person name="Bonito G."/>
            <person name="Buee M."/>
            <person name="Carver A."/>
            <person name="Chen C."/>
            <person name="Cichocki N."/>
            <person name="Clum A."/>
            <person name="Culley D."/>
            <person name="Crous P.W."/>
            <person name="Fauchery L."/>
            <person name="Girlanda M."/>
            <person name="Hayes R.D."/>
            <person name="Keri Z."/>
            <person name="LaButti K."/>
            <person name="Lipzen A."/>
            <person name="Lombard V."/>
            <person name="Magnuson J."/>
            <person name="Maillard F."/>
            <person name="Murat C."/>
            <person name="Nolan M."/>
            <person name="Ohm R.A."/>
            <person name="Pangilinan J."/>
            <person name="Pereira M.F."/>
            <person name="Perotto S."/>
            <person name="Peter M."/>
            <person name="Pfister S."/>
            <person name="Riley R."/>
            <person name="Sitrit Y."/>
            <person name="Stielow J.B."/>
            <person name="Szollosi G."/>
            <person name="Zifcakova L."/>
            <person name="Stursova M."/>
            <person name="Spatafora J.W."/>
            <person name="Tedersoo L."/>
            <person name="Vaario L.M."/>
            <person name="Yamada A."/>
            <person name="Yan M."/>
            <person name="Wang P."/>
            <person name="Xu J."/>
            <person name="Bruns T."/>
            <person name="Baldrian P."/>
            <person name="Vilgalys R."/>
            <person name="Dunand C."/>
            <person name="Henrissat B."/>
            <person name="Grigoriev I.V."/>
            <person name="Hibbett D."/>
            <person name="Nagy L.G."/>
            <person name="Martin F.M."/>
        </authorList>
    </citation>
    <scope>NUCLEOTIDE SEQUENCE</scope>
    <source>
        <strain evidence="4">Prilba</strain>
    </source>
</reference>
<keyword evidence="5" id="KW-1185">Reference proteome</keyword>
<feature type="region of interest" description="Disordered" evidence="2">
    <location>
        <begin position="1002"/>
        <end position="1040"/>
    </location>
</feature>
<dbReference type="InterPro" id="IPR001194">
    <property type="entry name" value="cDENN_dom"/>
</dbReference>
<dbReference type="EMBL" id="WHVB01000006">
    <property type="protein sequence ID" value="KAF8481942.1"/>
    <property type="molecule type" value="Genomic_DNA"/>
</dbReference>
<evidence type="ECO:0000313" key="5">
    <source>
        <dbReference type="Proteomes" id="UP000759537"/>
    </source>
</evidence>
<dbReference type="OrthoDB" id="6019893at2759"/>
<feature type="region of interest" description="Disordered" evidence="2">
    <location>
        <begin position="1062"/>
        <end position="1221"/>
    </location>
</feature>
<feature type="compositionally biased region" description="Low complexity" evidence="2">
    <location>
        <begin position="1166"/>
        <end position="1197"/>
    </location>
</feature>
<evidence type="ECO:0000256" key="2">
    <source>
        <dbReference type="SAM" id="MobiDB-lite"/>
    </source>
</evidence>
<dbReference type="SMART" id="SM00799">
    <property type="entry name" value="DENN"/>
    <property type="match status" value="1"/>
</dbReference>
<proteinExistence type="predicted"/>
<feature type="compositionally biased region" description="Basic residues" evidence="2">
    <location>
        <begin position="951"/>
        <end position="963"/>
    </location>
</feature>
<feature type="compositionally biased region" description="Polar residues" evidence="2">
    <location>
        <begin position="1203"/>
        <end position="1214"/>
    </location>
</feature>
<feature type="region of interest" description="Disordered" evidence="2">
    <location>
        <begin position="930"/>
        <end position="977"/>
    </location>
</feature>
<gene>
    <name evidence="4" type="ORF">DFH94DRAFT_415161</name>
</gene>
<evidence type="ECO:0000256" key="1">
    <source>
        <dbReference type="SAM" id="Coils"/>
    </source>
</evidence>
<feature type="compositionally biased region" description="Low complexity" evidence="2">
    <location>
        <begin position="46"/>
        <end position="59"/>
    </location>
</feature>
<dbReference type="InterPro" id="IPR043153">
    <property type="entry name" value="DENN_C"/>
</dbReference>
<evidence type="ECO:0000313" key="4">
    <source>
        <dbReference type="EMBL" id="KAF8481942.1"/>
    </source>
</evidence>
<accession>A0A9P5TA76</accession>
<comment type="caution">
    <text evidence="4">The sequence shown here is derived from an EMBL/GenBank/DDBJ whole genome shotgun (WGS) entry which is preliminary data.</text>
</comment>
<protein>
    <submittedName>
        <fullName evidence="4">DENN domain-containing protein</fullName>
    </submittedName>
</protein>
<dbReference type="GO" id="GO:0031410">
    <property type="term" value="C:cytoplasmic vesicle"/>
    <property type="evidence" value="ECO:0007669"/>
    <property type="project" value="TreeGrafter"/>
</dbReference>
<dbReference type="GO" id="GO:0032483">
    <property type="term" value="P:regulation of Rab protein signal transduction"/>
    <property type="evidence" value="ECO:0007669"/>
    <property type="project" value="TreeGrafter"/>
</dbReference>
<sequence>MHGRRKETGVSAVPAPAPVRAHTAQGGSTFSRAQSPPRSPKSSFTRPPRSAPYSAAPNALSIVETKEDTGDFGLADELDYISINAPSSVGHQLVRSDKASRVLGVQHRRSMEPIPASVRTSLVSTRSAREVPSVQTFTPTLPLTSLYVVSGLPKAPHTWTLADPDSVLGLTHSDGAVNRWWRAEVLGSTVSPGAGGGKKKRKVKGDTEILKGAGALSKQEVGKMLSKALKLSFTREVEIIASTLQPASTVHTFSFTLPAPSTPLAPSSSMGLLRSSVLSATTSDRPLSNATSLFPYHDPFSHARPSSSFLGPPGLFPPSRSTSGVDQLGQGGNGGTSDAPSSTITYHGVCLTVWSHADAERSAAIRRTLEAGRSRKESAQSLIAARLKGLRADTQDPTLQARRNNKRNRRGPWATSGGATDGETDMDAETDGGVSESDYEVGSIGQSHNPGESTLFLPGDTVFWLPYALTLVSRHPIYDLMRDYLTLSWARFSKDVQSHTLQISKILSHPAPRAGDLIKLDASATAKSDAASANGPDTSLEVIARFPGGLDFGRGLVDINFTMWPLFKALNIDNILTICEIALAPTGRILFFSRYPAMLGIAVATIKYLVELRGWNGVALQAVHSRDAKIYIDDPGPWILGLATEARYSVRPPSEVCVCDLDINYLVCASPPSGIVSMKQQREKYRQRLLSAFDSHYHPDHSVPSEFKEAFPAGRFRPLCKIQAKRGGSSTVVADTIKPPNWWHSTRIIQAFDAVLQDKMKKPSLFKRISSLGIVKRPPQLSAAEQLVQLSIRKRATAFVDARDDLETKIGRLSRRLNFLMTESDLWRDKFVTFEQYAEKLSLEANELRSKINKEQRETKRLSGLVTMTTVEKTKLQNQLKETEVAHRDALVELQKMRETMDNMEQERAEMVAEVEAQIEKALASMAVDIDDSDEDYSRPGSRVSSPPIGRHSRPSSRTSRSRRTSDASARKQLRSFATESTLVETYDQMREEAQAKLELAKEEVIEEEDEAPPSPTKKNRFSNGEVQQDGMTAVDEGISERSDRIAQKVLQIQQKLENALAADREKQWKAQSSPESESESTEGRAITSISRPRSRKASGVAGRSLKSHRKRADTVTSSRTAISRGDSTDTAQGEIRSSKHEEARTPTRPDLPITTSTSKHDDASASEAAAAAAAVDRPRTTTPVTPALTPALTGTTDDSDTDFQSAYSATPSPRESLRGNFDDRMMGSDTLHAVEKQIPGSFEAGIVRERVSSVVTAVAQTSPTFSDDTVISGRGAIARR</sequence>
<dbReference type="PANTHER" id="PTHR12296:SF31">
    <property type="entry name" value="DENN (AEX-3) DOMAIN PROTEIN (AFU_ORTHOLOGUE AFUA_6G11200)"/>
    <property type="match status" value="1"/>
</dbReference>
<name>A0A9P5TA76_9AGAM</name>
<feature type="compositionally biased region" description="Basic and acidic residues" evidence="2">
    <location>
        <begin position="1137"/>
        <end position="1148"/>
    </location>
</feature>
<dbReference type="Proteomes" id="UP000759537">
    <property type="component" value="Unassembled WGS sequence"/>
</dbReference>
<organism evidence="4 5">
    <name type="scientific">Russula ochroleuca</name>
    <dbReference type="NCBI Taxonomy" id="152965"/>
    <lineage>
        <taxon>Eukaryota</taxon>
        <taxon>Fungi</taxon>
        <taxon>Dikarya</taxon>
        <taxon>Basidiomycota</taxon>
        <taxon>Agaricomycotina</taxon>
        <taxon>Agaricomycetes</taxon>
        <taxon>Russulales</taxon>
        <taxon>Russulaceae</taxon>
        <taxon>Russula</taxon>
    </lineage>
</organism>
<dbReference type="PANTHER" id="PTHR12296">
    <property type="entry name" value="DENN DOMAIN-CONTAINING PROTEIN 4"/>
    <property type="match status" value="1"/>
</dbReference>
<dbReference type="Pfam" id="PF02141">
    <property type="entry name" value="DENN"/>
    <property type="match status" value="1"/>
</dbReference>
<feature type="region of interest" description="Disordered" evidence="2">
    <location>
        <begin position="305"/>
        <end position="340"/>
    </location>
</feature>
<feature type="region of interest" description="Disordered" evidence="2">
    <location>
        <begin position="1"/>
        <end position="61"/>
    </location>
</feature>
<reference evidence="4" key="1">
    <citation type="submission" date="2019-10" db="EMBL/GenBank/DDBJ databases">
        <authorList>
            <consortium name="DOE Joint Genome Institute"/>
            <person name="Kuo A."/>
            <person name="Miyauchi S."/>
            <person name="Kiss E."/>
            <person name="Drula E."/>
            <person name="Kohler A."/>
            <person name="Sanchez-Garcia M."/>
            <person name="Andreopoulos B."/>
            <person name="Barry K.W."/>
            <person name="Bonito G."/>
            <person name="Buee M."/>
            <person name="Carver A."/>
            <person name="Chen C."/>
            <person name="Cichocki N."/>
            <person name="Clum A."/>
            <person name="Culley D."/>
            <person name="Crous P.W."/>
            <person name="Fauchery L."/>
            <person name="Girlanda M."/>
            <person name="Hayes R."/>
            <person name="Keri Z."/>
            <person name="LaButti K."/>
            <person name="Lipzen A."/>
            <person name="Lombard V."/>
            <person name="Magnuson J."/>
            <person name="Maillard F."/>
            <person name="Morin E."/>
            <person name="Murat C."/>
            <person name="Nolan M."/>
            <person name="Ohm R."/>
            <person name="Pangilinan J."/>
            <person name="Pereira M."/>
            <person name="Perotto S."/>
            <person name="Peter M."/>
            <person name="Riley R."/>
            <person name="Sitrit Y."/>
            <person name="Stielow B."/>
            <person name="Szollosi G."/>
            <person name="Zifcakova L."/>
            <person name="Stursova M."/>
            <person name="Spatafora J.W."/>
            <person name="Tedersoo L."/>
            <person name="Vaario L.-M."/>
            <person name="Yamada A."/>
            <person name="Yan M."/>
            <person name="Wang P."/>
            <person name="Xu J."/>
            <person name="Bruns T."/>
            <person name="Baldrian P."/>
            <person name="Vilgalys R."/>
            <person name="Henrissat B."/>
            <person name="Grigoriev I.V."/>
            <person name="Hibbett D."/>
            <person name="Nagy L.G."/>
            <person name="Martin F.M."/>
        </authorList>
    </citation>
    <scope>NUCLEOTIDE SEQUENCE</scope>
    <source>
        <strain evidence="4">Prilba</strain>
    </source>
</reference>
<feature type="compositionally biased region" description="Polar residues" evidence="2">
    <location>
        <begin position="1022"/>
        <end position="1031"/>
    </location>
</feature>